<dbReference type="InterPro" id="IPR020850">
    <property type="entry name" value="GED_dom"/>
</dbReference>
<protein>
    <recommendedName>
        <fullName evidence="1">GED domain-containing protein</fullName>
    </recommendedName>
</protein>
<reference evidence="2 3" key="1">
    <citation type="journal article" date="2020" name="Nat. Food">
        <title>A phased Vanilla planifolia genome enables genetic improvement of flavour and production.</title>
        <authorList>
            <person name="Hasing T."/>
            <person name="Tang H."/>
            <person name="Brym M."/>
            <person name="Khazi F."/>
            <person name="Huang T."/>
            <person name="Chambers A.H."/>
        </authorList>
    </citation>
    <scope>NUCLEOTIDE SEQUENCE [LARGE SCALE GENOMIC DNA]</scope>
    <source>
        <tissue evidence="2">Leaf</tissue>
    </source>
</reference>
<evidence type="ECO:0000313" key="2">
    <source>
        <dbReference type="EMBL" id="KAG0480244.1"/>
    </source>
</evidence>
<feature type="domain" description="GED" evidence="1">
    <location>
        <begin position="186"/>
        <end position="283"/>
    </location>
</feature>
<proteinExistence type="predicted"/>
<dbReference type="GO" id="GO:0005525">
    <property type="term" value="F:GTP binding"/>
    <property type="evidence" value="ECO:0007669"/>
    <property type="project" value="InterPro"/>
</dbReference>
<sequence length="287" mass="32685">MVAFMQILSSTRETLRKLLIRGEYDGFEEEAGMHGVARLAEMLNQCKNEFPHAPPIKGAFLMEEIGALEEASGICLSNFMPRTPFLSLLQKKIKEVSCTPKDFVQKVWDFVEGIVCRILDKESENYPPLQLSLRRAGQSLIEKMRRRLLQFVKEIVEMEIRMKLPELGDVDIGRLRQQNAGRVEQAFDMKMRLLAYWECVVLRLVDALALHVVHAVKNLVEDQLDAEVMNEVVGQRVGGGSNEIEKMLEESPATAAMRERLRKSISLLQESKDVVAKIMDRVSIRAD</sequence>
<dbReference type="InterPro" id="IPR000375">
    <property type="entry name" value="Dynamin_stalk"/>
</dbReference>
<dbReference type="PANTHER" id="PTHR11566">
    <property type="entry name" value="DYNAMIN"/>
    <property type="match status" value="1"/>
</dbReference>
<dbReference type="EMBL" id="JADCNL010000005">
    <property type="protein sequence ID" value="KAG0480244.1"/>
    <property type="molecule type" value="Genomic_DNA"/>
</dbReference>
<dbReference type="PANTHER" id="PTHR11566:SF173">
    <property type="entry name" value="DYNAMIN-RELATED PROTEIN 4C"/>
    <property type="match status" value="1"/>
</dbReference>
<dbReference type="GO" id="GO:0016020">
    <property type="term" value="C:membrane"/>
    <property type="evidence" value="ECO:0007669"/>
    <property type="project" value="TreeGrafter"/>
</dbReference>
<name>A0A835QWY9_VANPL</name>
<evidence type="ECO:0000313" key="3">
    <source>
        <dbReference type="Proteomes" id="UP000636800"/>
    </source>
</evidence>
<dbReference type="GO" id="GO:0005874">
    <property type="term" value="C:microtubule"/>
    <property type="evidence" value="ECO:0007669"/>
    <property type="project" value="TreeGrafter"/>
</dbReference>
<dbReference type="GO" id="GO:0003924">
    <property type="term" value="F:GTPase activity"/>
    <property type="evidence" value="ECO:0007669"/>
    <property type="project" value="InterPro"/>
</dbReference>
<dbReference type="InterPro" id="IPR003130">
    <property type="entry name" value="GED"/>
</dbReference>
<comment type="caution">
    <text evidence="2">The sequence shown here is derived from an EMBL/GenBank/DDBJ whole genome shotgun (WGS) entry which is preliminary data.</text>
</comment>
<dbReference type="AlphaFoldDB" id="A0A835QWY9"/>
<dbReference type="Proteomes" id="UP000636800">
    <property type="component" value="Chromosome 5"/>
</dbReference>
<evidence type="ECO:0000259" key="1">
    <source>
        <dbReference type="PROSITE" id="PS51388"/>
    </source>
</evidence>
<keyword evidence="3" id="KW-1185">Reference proteome</keyword>
<accession>A0A835QWY9</accession>
<dbReference type="GO" id="GO:0005737">
    <property type="term" value="C:cytoplasm"/>
    <property type="evidence" value="ECO:0007669"/>
    <property type="project" value="TreeGrafter"/>
</dbReference>
<dbReference type="OrthoDB" id="310895at2759"/>
<dbReference type="GO" id="GO:0008017">
    <property type="term" value="F:microtubule binding"/>
    <property type="evidence" value="ECO:0007669"/>
    <property type="project" value="TreeGrafter"/>
</dbReference>
<dbReference type="Pfam" id="PF01031">
    <property type="entry name" value="Dynamin_M"/>
    <property type="match status" value="1"/>
</dbReference>
<dbReference type="SMART" id="SM00302">
    <property type="entry name" value="GED"/>
    <property type="match status" value="1"/>
</dbReference>
<organism evidence="2 3">
    <name type="scientific">Vanilla planifolia</name>
    <name type="common">Vanilla</name>
    <dbReference type="NCBI Taxonomy" id="51239"/>
    <lineage>
        <taxon>Eukaryota</taxon>
        <taxon>Viridiplantae</taxon>
        <taxon>Streptophyta</taxon>
        <taxon>Embryophyta</taxon>
        <taxon>Tracheophyta</taxon>
        <taxon>Spermatophyta</taxon>
        <taxon>Magnoliopsida</taxon>
        <taxon>Liliopsida</taxon>
        <taxon>Asparagales</taxon>
        <taxon>Orchidaceae</taxon>
        <taxon>Vanilloideae</taxon>
        <taxon>Vanilleae</taxon>
        <taxon>Vanilla</taxon>
    </lineage>
</organism>
<dbReference type="Pfam" id="PF02212">
    <property type="entry name" value="GED"/>
    <property type="match status" value="1"/>
</dbReference>
<dbReference type="Gene3D" id="1.20.120.1240">
    <property type="entry name" value="Dynamin, middle domain"/>
    <property type="match status" value="1"/>
</dbReference>
<gene>
    <name evidence="2" type="ORF">HPP92_011102</name>
</gene>
<dbReference type="InterPro" id="IPR022812">
    <property type="entry name" value="Dynamin"/>
</dbReference>
<dbReference type="PROSITE" id="PS51388">
    <property type="entry name" value="GED"/>
    <property type="match status" value="1"/>
</dbReference>